<sequence>MFLPRYWPPWLMDEKVDQHADEQEVIYDRDMVYEEMQQIGDKFAMKYTAYDVGCEEIIVVFAGFVPYKEHSLYPSVATKFIPLRGIDTFKCFRVRLLIKKWYRMEAILHLLFSRKMSASSG</sequence>
<accession>A0A0N4X9B7</accession>
<dbReference type="WBParaSite" id="HPLM_0002095901-mRNA-1">
    <property type="protein sequence ID" value="HPLM_0002095901-mRNA-1"/>
    <property type="gene ID" value="HPLM_0002095901"/>
</dbReference>
<keyword evidence="2" id="KW-1185">Reference proteome</keyword>
<organism evidence="3">
    <name type="scientific">Haemonchus placei</name>
    <name type="common">Barber's pole worm</name>
    <dbReference type="NCBI Taxonomy" id="6290"/>
    <lineage>
        <taxon>Eukaryota</taxon>
        <taxon>Metazoa</taxon>
        <taxon>Ecdysozoa</taxon>
        <taxon>Nematoda</taxon>
        <taxon>Chromadorea</taxon>
        <taxon>Rhabditida</taxon>
        <taxon>Rhabditina</taxon>
        <taxon>Rhabditomorpha</taxon>
        <taxon>Strongyloidea</taxon>
        <taxon>Trichostrongylidae</taxon>
        <taxon>Haemonchus</taxon>
    </lineage>
</organism>
<evidence type="ECO:0000313" key="2">
    <source>
        <dbReference type="Proteomes" id="UP000268014"/>
    </source>
</evidence>
<evidence type="ECO:0000313" key="1">
    <source>
        <dbReference type="EMBL" id="VDO86960.1"/>
    </source>
</evidence>
<dbReference type="Proteomes" id="UP000268014">
    <property type="component" value="Unassembled WGS sequence"/>
</dbReference>
<reference evidence="1 2" key="2">
    <citation type="submission" date="2018-11" db="EMBL/GenBank/DDBJ databases">
        <authorList>
            <consortium name="Pathogen Informatics"/>
        </authorList>
    </citation>
    <scope>NUCLEOTIDE SEQUENCE [LARGE SCALE GENOMIC DNA]</scope>
    <source>
        <strain evidence="1 2">MHpl1</strain>
    </source>
</reference>
<proteinExistence type="predicted"/>
<protein>
    <submittedName>
        <fullName evidence="3">Protein archease</fullName>
    </submittedName>
</protein>
<reference evidence="3" key="1">
    <citation type="submission" date="2017-02" db="UniProtKB">
        <authorList>
            <consortium name="WormBaseParasite"/>
        </authorList>
    </citation>
    <scope>IDENTIFICATION</scope>
</reference>
<name>A0A0N4X9B7_HAEPC</name>
<gene>
    <name evidence="1" type="ORF">HPLM_LOCUS20951</name>
</gene>
<dbReference type="OrthoDB" id="5815178at2759"/>
<dbReference type="Pfam" id="PF17619">
    <property type="entry name" value="SCVP"/>
    <property type="match status" value="1"/>
</dbReference>
<evidence type="ECO:0000313" key="3">
    <source>
        <dbReference type="WBParaSite" id="HPLM_0002095901-mRNA-1"/>
    </source>
</evidence>
<dbReference type="InterPro" id="IPR035126">
    <property type="entry name" value="SCVP"/>
</dbReference>
<dbReference type="EMBL" id="UZAF01022752">
    <property type="protein sequence ID" value="VDO86960.1"/>
    <property type="molecule type" value="Genomic_DNA"/>
</dbReference>
<dbReference type="AlphaFoldDB" id="A0A0N4X9B7"/>